<accession>A0A2T4Z3T3</accession>
<evidence type="ECO:0000256" key="1">
    <source>
        <dbReference type="SAM" id="Phobius"/>
    </source>
</evidence>
<protein>
    <submittedName>
        <fullName evidence="2">Uncharacterized protein</fullName>
    </submittedName>
</protein>
<gene>
    <name evidence="2" type="ORF">C8J48_2857</name>
</gene>
<sequence>MLMMLMVLMVVFVVVMFVMVVFVMVVPLWEFRHFRYGQWFHGHFFSHDGSLLWFNVHIDTVSYEFLLALVPDRSAHLPVDPFFPSFPWVIQSIAI</sequence>
<dbReference type="AlphaFoldDB" id="A0A2T4Z3T3"/>
<proteinExistence type="predicted"/>
<reference evidence="2 3" key="1">
    <citation type="submission" date="2018-04" db="EMBL/GenBank/DDBJ databases">
        <title>Genomic Encyclopedia of Archaeal and Bacterial Type Strains, Phase II (KMG-II): from individual species to whole genera.</title>
        <authorList>
            <person name="Goeker M."/>
        </authorList>
    </citation>
    <scope>NUCLEOTIDE SEQUENCE [LARGE SCALE GENOMIC DNA]</scope>
    <source>
        <strain evidence="2 3">DSM 45169</strain>
    </source>
</reference>
<keyword evidence="1" id="KW-0472">Membrane</keyword>
<feature type="transmembrane region" description="Helical" evidence="1">
    <location>
        <begin position="6"/>
        <end position="29"/>
    </location>
</feature>
<keyword evidence="1" id="KW-1133">Transmembrane helix</keyword>
<organism evidence="2 3">
    <name type="scientific">Desmospora activa DSM 45169</name>
    <dbReference type="NCBI Taxonomy" id="1121389"/>
    <lineage>
        <taxon>Bacteria</taxon>
        <taxon>Bacillati</taxon>
        <taxon>Bacillota</taxon>
        <taxon>Bacilli</taxon>
        <taxon>Bacillales</taxon>
        <taxon>Thermoactinomycetaceae</taxon>
        <taxon>Desmospora</taxon>
    </lineage>
</organism>
<dbReference type="Proteomes" id="UP000241639">
    <property type="component" value="Unassembled WGS sequence"/>
</dbReference>
<name>A0A2T4Z3T3_9BACL</name>
<evidence type="ECO:0000313" key="3">
    <source>
        <dbReference type="Proteomes" id="UP000241639"/>
    </source>
</evidence>
<keyword evidence="1" id="KW-0812">Transmembrane</keyword>
<keyword evidence="3" id="KW-1185">Reference proteome</keyword>
<comment type="caution">
    <text evidence="2">The sequence shown here is derived from an EMBL/GenBank/DDBJ whole genome shotgun (WGS) entry which is preliminary data.</text>
</comment>
<dbReference type="EMBL" id="PZZP01000002">
    <property type="protein sequence ID" value="PTM56535.1"/>
    <property type="molecule type" value="Genomic_DNA"/>
</dbReference>
<evidence type="ECO:0000313" key="2">
    <source>
        <dbReference type="EMBL" id="PTM56535.1"/>
    </source>
</evidence>